<keyword evidence="4" id="KW-1185">Reference proteome</keyword>
<feature type="compositionally biased region" description="Low complexity" evidence="1">
    <location>
        <begin position="11"/>
        <end position="23"/>
    </location>
</feature>
<evidence type="ECO:0000313" key="3">
    <source>
        <dbReference type="EMBL" id="KAL3426403.1"/>
    </source>
</evidence>
<organism evidence="3 4">
    <name type="scientific">Phlyctema vagabunda</name>
    <dbReference type="NCBI Taxonomy" id="108571"/>
    <lineage>
        <taxon>Eukaryota</taxon>
        <taxon>Fungi</taxon>
        <taxon>Dikarya</taxon>
        <taxon>Ascomycota</taxon>
        <taxon>Pezizomycotina</taxon>
        <taxon>Leotiomycetes</taxon>
        <taxon>Helotiales</taxon>
        <taxon>Dermateaceae</taxon>
        <taxon>Phlyctema</taxon>
    </lineage>
</organism>
<evidence type="ECO:0000256" key="2">
    <source>
        <dbReference type="SAM" id="Phobius"/>
    </source>
</evidence>
<dbReference type="Proteomes" id="UP001629113">
    <property type="component" value="Unassembled WGS sequence"/>
</dbReference>
<protein>
    <submittedName>
        <fullName evidence="3">Uncharacterized protein</fullName>
    </submittedName>
</protein>
<feature type="transmembrane region" description="Helical" evidence="2">
    <location>
        <begin position="70"/>
        <end position="90"/>
    </location>
</feature>
<reference evidence="3 4" key="1">
    <citation type="submission" date="2024-06" db="EMBL/GenBank/DDBJ databases">
        <title>Complete genome of Phlyctema vagabunda strain 19-DSS-EL-015.</title>
        <authorList>
            <person name="Fiorenzani C."/>
        </authorList>
    </citation>
    <scope>NUCLEOTIDE SEQUENCE [LARGE SCALE GENOMIC DNA]</scope>
    <source>
        <strain evidence="3 4">19-DSS-EL-015</strain>
    </source>
</reference>
<evidence type="ECO:0000256" key="1">
    <source>
        <dbReference type="SAM" id="MobiDB-lite"/>
    </source>
</evidence>
<keyword evidence="2" id="KW-1133">Transmembrane helix</keyword>
<accession>A0ABR4PST0</accession>
<sequence length="361" mass="41427">MPPKKSKGKAAKTPSTSKSASKTVQIPATEPPPPFTLAPKNLEPFFDQLSPSHVYITHIDTKPVDFKRNIFLVPVFMNIAIVAGIVWRIYTIGPWYLKLFNSIMGNYNEMTIDTLNIPVAASSYEILRRAAVFMVDLVIYVFIWPWPREFVFGRRNGGFNNPLAWRFGAGFRSQEIVVRRSRKWDRIIQDPFNNESEGTKELFDNLRAAVEPVWMNEKTGYVMLNKWWDLDWSMMVEATRLVDKQTMSIDDFKTTVLLHTDVFGWVMIESSAARGTVKEEEGRRKIIAFKDALTTMGKENLFFRWIELVQYESSQPGGFGPERQASTMVKAKALFEEQDVDFDAFWAKIGGMQGMPGMDQM</sequence>
<gene>
    <name evidence="3" type="ORF">PVAG01_03194</name>
</gene>
<dbReference type="EMBL" id="JBFCZG010000002">
    <property type="protein sequence ID" value="KAL3426403.1"/>
    <property type="molecule type" value="Genomic_DNA"/>
</dbReference>
<evidence type="ECO:0000313" key="4">
    <source>
        <dbReference type="Proteomes" id="UP001629113"/>
    </source>
</evidence>
<keyword evidence="2" id="KW-0812">Transmembrane</keyword>
<comment type="caution">
    <text evidence="3">The sequence shown here is derived from an EMBL/GenBank/DDBJ whole genome shotgun (WGS) entry which is preliminary data.</text>
</comment>
<keyword evidence="2" id="KW-0472">Membrane</keyword>
<proteinExistence type="predicted"/>
<feature type="compositionally biased region" description="Basic residues" evidence="1">
    <location>
        <begin position="1"/>
        <end position="10"/>
    </location>
</feature>
<feature type="region of interest" description="Disordered" evidence="1">
    <location>
        <begin position="1"/>
        <end position="30"/>
    </location>
</feature>
<name>A0ABR4PST0_9HELO</name>